<reference evidence="8" key="1">
    <citation type="journal article" date="2017" name="Nat. Microbiol.">
        <title>Global analysis of biosynthetic gene clusters reveals vast potential of secondary metabolite production in Penicillium species.</title>
        <authorList>
            <person name="Nielsen J.C."/>
            <person name="Grijseels S."/>
            <person name="Prigent S."/>
            <person name="Ji B."/>
            <person name="Dainat J."/>
            <person name="Nielsen K.F."/>
            <person name="Frisvad J.C."/>
            <person name="Workman M."/>
            <person name="Nielsen J."/>
        </authorList>
    </citation>
    <scope>NUCLEOTIDE SEQUENCE [LARGE SCALE GENOMIC DNA]</scope>
    <source>
        <strain evidence="8">IBT 24891</strain>
    </source>
</reference>
<dbReference type="STRING" id="303698.A0A1V6T6B0"/>
<dbReference type="GO" id="GO:0008270">
    <property type="term" value="F:zinc ion binding"/>
    <property type="evidence" value="ECO:0007669"/>
    <property type="project" value="InterPro"/>
</dbReference>
<keyword evidence="4" id="KW-0539">Nucleus</keyword>
<evidence type="ECO:0000313" key="7">
    <source>
        <dbReference type="EMBL" id="OQE21641.1"/>
    </source>
</evidence>
<proteinExistence type="predicted"/>
<dbReference type="InterPro" id="IPR036864">
    <property type="entry name" value="Zn2-C6_fun-type_DNA-bd_sf"/>
</dbReference>
<evidence type="ECO:0000259" key="6">
    <source>
        <dbReference type="PROSITE" id="PS00463"/>
    </source>
</evidence>
<dbReference type="CDD" id="cd12148">
    <property type="entry name" value="fungal_TF_MHR"/>
    <property type="match status" value="1"/>
</dbReference>
<dbReference type="SMART" id="SM00066">
    <property type="entry name" value="GAL4"/>
    <property type="match status" value="1"/>
</dbReference>
<keyword evidence="2" id="KW-0238">DNA-binding</keyword>
<dbReference type="PROSITE" id="PS00463">
    <property type="entry name" value="ZN2_CY6_FUNGAL_1"/>
    <property type="match status" value="1"/>
</dbReference>
<dbReference type="PANTHER" id="PTHR47840">
    <property type="entry name" value="ZN(II)2CYS6 TRANSCRIPTION FACTOR (EUROFUNG)-RELATED"/>
    <property type="match status" value="1"/>
</dbReference>
<feature type="region of interest" description="Disordered" evidence="5">
    <location>
        <begin position="59"/>
        <end position="81"/>
    </location>
</feature>
<dbReference type="PANTHER" id="PTHR47840:SF1">
    <property type="entry name" value="ZN(II)2CYS6 TRANSCRIPTION FACTOR (EUROFUNG)"/>
    <property type="match status" value="1"/>
</dbReference>
<feature type="region of interest" description="Disordered" evidence="5">
    <location>
        <begin position="1"/>
        <end position="30"/>
    </location>
</feature>
<dbReference type="Proteomes" id="UP000191285">
    <property type="component" value="Unassembled WGS sequence"/>
</dbReference>
<evidence type="ECO:0000256" key="3">
    <source>
        <dbReference type="ARBA" id="ARBA00023163"/>
    </source>
</evidence>
<feature type="domain" description="Zn(2)-C6 fungal-type" evidence="6">
    <location>
        <begin position="31"/>
        <end position="62"/>
    </location>
</feature>
<keyword evidence="1" id="KW-0805">Transcription regulation</keyword>
<organism evidence="7 8">
    <name type="scientific">Penicillium steckii</name>
    <dbReference type="NCBI Taxonomy" id="303698"/>
    <lineage>
        <taxon>Eukaryota</taxon>
        <taxon>Fungi</taxon>
        <taxon>Dikarya</taxon>
        <taxon>Ascomycota</taxon>
        <taxon>Pezizomycotina</taxon>
        <taxon>Eurotiomycetes</taxon>
        <taxon>Eurotiomycetidae</taxon>
        <taxon>Eurotiales</taxon>
        <taxon>Aspergillaceae</taxon>
        <taxon>Penicillium</taxon>
    </lineage>
</organism>
<dbReference type="Gene3D" id="4.10.240.10">
    <property type="entry name" value="Zn(2)-C6 fungal-type DNA-binding domain"/>
    <property type="match status" value="1"/>
</dbReference>
<protein>
    <recommendedName>
        <fullName evidence="6">Zn(2)-C6 fungal-type domain-containing protein</fullName>
    </recommendedName>
</protein>
<dbReference type="AlphaFoldDB" id="A0A1V6T6B0"/>
<feature type="compositionally biased region" description="Basic and acidic residues" evidence="5">
    <location>
        <begin position="1"/>
        <end position="13"/>
    </location>
</feature>
<dbReference type="EMBL" id="MLKD01000011">
    <property type="protein sequence ID" value="OQE21641.1"/>
    <property type="molecule type" value="Genomic_DNA"/>
</dbReference>
<dbReference type="SUPFAM" id="SSF57701">
    <property type="entry name" value="Zn2/Cys6 DNA-binding domain"/>
    <property type="match status" value="1"/>
</dbReference>
<evidence type="ECO:0000256" key="1">
    <source>
        <dbReference type="ARBA" id="ARBA00023015"/>
    </source>
</evidence>
<evidence type="ECO:0000256" key="5">
    <source>
        <dbReference type="SAM" id="MobiDB-lite"/>
    </source>
</evidence>
<accession>A0A1V6T6B0</accession>
<sequence length="677" mass="76236">MNSFHRGDERHLSPLDAEQPPRKKIRKGTRSCWECKHRKVRCHFESDGDSSCKECISRGSTCRSQEEPEPENSRESDRSNLNERMSRVEILLEKVLHRLDGVHSPASSKQMPTLSTPEAATPANDNAPVLSLFQNELISSSQPTPRVDHDSLSFMNGRDMDRIRHDLLALVLPEKTIHQISQASSCWWLLRAQCFHNYEQSLLPIPYSQLSTSHPTLIATCLLWVAISLQQLPAECPIASLKLSYSPKQLIDHYMTTIGSLATCNEDMLHNLEGIEALILQAIIHNNDGKLRSSWASYRQAMNIAQIIGLHCSIPANKGLMQVTLKADLIWRHLIHADRYLSLMLGMHHGIGDVAFETRYSGEQLPSSVSMVALGRIAGSIIDRNQRFGEITPAMVRATQTIDASLGEIDLQSLDPQDTAHASQDRTIERAESYSKLMAHLWFHQLTAWLHLPFLLKSDIRDRYDYSRRCCLQASREMISCYTKIRDLTAGSFCCKSLDFQAFTAAVTLVLDMLGQSKNVYPSQSDLAAIEVVMTVLRHQKSSEFQDKVATRGAAALETLMGIVTHNFPEQFTSRKSVDPRQEQEHQIKIDIPYFGSFLLHRNAHNTVEELQSQTANDLSPPQNILPTPVENENTIEEHDATLLNLGPDAALWTFDVDLSTLPPFLSDFGDNWDLGL</sequence>
<dbReference type="GO" id="GO:0000981">
    <property type="term" value="F:DNA-binding transcription factor activity, RNA polymerase II-specific"/>
    <property type="evidence" value="ECO:0007669"/>
    <property type="project" value="InterPro"/>
</dbReference>
<name>A0A1V6T6B0_9EURO</name>
<evidence type="ECO:0000256" key="2">
    <source>
        <dbReference type="ARBA" id="ARBA00023125"/>
    </source>
</evidence>
<dbReference type="CDD" id="cd00067">
    <property type="entry name" value="GAL4"/>
    <property type="match status" value="1"/>
</dbReference>
<feature type="compositionally biased region" description="Basic and acidic residues" evidence="5">
    <location>
        <begin position="71"/>
        <end position="81"/>
    </location>
</feature>
<dbReference type="GO" id="GO:0003677">
    <property type="term" value="F:DNA binding"/>
    <property type="evidence" value="ECO:0007669"/>
    <property type="project" value="UniProtKB-KW"/>
</dbReference>
<keyword evidence="8" id="KW-1185">Reference proteome</keyword>
<gene>
    <name evidence="7" type="ORF">PENSTE_c011G07416</name>
</gene>
<dbReference type="InterPro" id="IPR001138">
    <property type="entry name" value="Zn2Cys6_DnaBD"/>
</dbReference>
<comment type="caution">
    <text evidence="7">The sequence shown here is derived from an EMBL/GenBank/DDBJ whole genome shotgun (WGS) entry which is preliminary data.</text>
</comment>
<evidence type="ECO:0000256" key="4">
    <source>
        <dbReference type="ARBA" id="ARBA00023242"/>
    </source>
</evidence>
<keyword evidence="3" id="KW-0804">Transcription</keyword>
<evidence type="ECO:0000313" key="8">
    <source>
        <dbReference type="Proteomes" id="UP000191285"/>
    </source>
</evidence>
<dbReference type="OrthoDB" id="5392779at2759"/>